<feature type="compositionally biased region" description="Basic and acidic residues" evidence="4">
    <location>
        <begin position="363"/>
        <end position="376"/>
    </location>
</feature>
<evidence type="ECO:0000313" key="7">
    <source>
        <dbReference type="Proteomes" id="UP000593571"/>
    </source>
</evidence>
<comment type="caution">
    <text evidence="6">The sequence shown here is derived from an EMBL/GenBank/DDBJ whole genome shotgun (WGS) entry which is preliminary data.</text>
</comment>
<dbReference type="InterPro" id="IPR037647">
    <property type="entry name" value="HIRIP3"/>
</dbReference>
<dbReference type="AlphaFoldDB" id="A0A7J8EYX8"/>
<reference evidence="6 7" key="1">
    <citation type="journal article" date="2020" name="Nature">
        <title>Six reference-quality genomes reveal evolution of bat adaptations.</title>
        <authorList>
            <person name="Jebb D."/>
            <person name="Huang Z."/>
            <person name="Pippel M."/>
            <person name="Hughes G.M."/>
            <person name="Lavrichenko K."/>
            <person name="Devanna P."/>
            <person name="Winkler S."/>
            <person name="Jermiin L.S."/>
            <person name="Skirmuntt E.C."/>
            <person name="Katzourakis A."/>
            <person name="Burkitt-Gray L."/>
            <person name="Ray D.A."/>
            <person name="Sullivan K.A.M."/>
            <person name="Roscito J.G."/>
            <person name="Kirilenko B.M."/>
            <person name="Davalos L.M."/>
            <person name="Corthals A.P."/>
            <person name="Power M.L."/>
            <person name="Jones G."/>
            <person name="Ransome R.D."/>
            <person name="Dechmann D.K.N."/>
            <person name="Locatelli A.G."/>
            <person name="Puechmaille S.J."/>
            <person name="Fedrigo O."/>
            <person name="Jarvis E.D."/>
            <person name="Hiller M."/>
            <person name="Vernes S.C."/>
            <person name="Myers E.W."/>
            <person name="Teeling E.C."/>
        </authorList>
    </citation>
    <scope>NUCLEOTIDE SEQUENCE [LARGE SCALE GENOMIC DNA]</scope>
    <source>
        <strain evidence="6">MRouAeg1</strain>
        <tissue evidence="6">Muscle</tissue>
    </source>
</reference>
<proteinExistence type="predicted"/>
<sequence length="585" mass="65580">MLPGPQVQWRLGLERAGVGRGLRLDTCLCSTLTHSTVRRHFLAYADRDHLEPEEKQALKRLVEEQLLKMQVNKASAREESLDLAKKAERPPTPCSDPERKRFRFNSESELSSAASSPDCFSPQAKNGMVAAVSPVAESPKPASKNAIESSHEEEQQRDLAAKIVLEEVVKESSKEEGTAKTSKVCKEESSEEEEDGEKEEKEVEMEFKGRTKRKPVTKNKQVPCLTSASRKQAAVESEDSEEDPAQKMRNKGATRYQESEKESKEETLAKKKKNREEEEEDRKPRARSKRGKKSAWEERISEQKSKVRLLGDCRDRKEEEKAAADSGDNSGDEESLVQKNSKDRTQWKGGKRQSGSSEEDGEDSWRKLKLAFKDTGKTGQVESGKIANGEASDSEREVSDSEAGGSLKGERKNRSYRRSSKKNRTRSSSSSSANGSPELKGRKVSSGRRGEDHPAVMRLKRYIRACGAHRNYKKLLGSCRSHKERLTILRAELESLGMKGNPSLEKCRALKEQREEAAEMASLDITNIISASGRPRRCTAWNPSETATPGELYRRTLDSEEERSRPPPPDWSHMRGIISSDGESN</sequence>
<gene>
    <name evidence="6" type="ORF">HJG63_006274</name>
</gene>
<feature type="region of interest" description="Disordered" evidence="4">
    <location>
        <begin position="134"/>
        <end position="456"/>
    </location>
</feature>
<dbReference type="PANTHER" id="PTHR15410:SF2">
    <property type="entry name" value="HIRA-INTERACTING PROTEIN 3"/>
    <property type="match status" value="1"/>
</dbReference>
<feature type="compositionally biased region" description="Basic residues" evidence="4">
    <location>
        <begin position="284"/>
        <end position="293"/>
    </location>
</feature>
<feature type="region of interest" description="Disordered" evidence="4">
    <location>
        <begin position="539"/>
        <end position="585"/>
    </location>
</feature>
<evidence type="ECO:0000313" key="6">
    <source>
        <dbReference type="EMBL" id="KAF6440708.1"/>
    </source>
</evidence>
<evidence type="ECO:0000256" key="1">
    <source>
        <dbReference type="ARBA" id="ARBA00004123"/>
    </source>
</evidence>
<keyword evidence="3" id="KW-0539">Nucleus</keyword>
<feature type="compositionally biased region" description="Basic and acidic residues" evidence="4">
    <location>
        <begin position="198"/>
        <end position="209"/>
    </location>
</feature>
<feature type="compositionally biased region" description="Basic and acidic residues" evidence="4">
    <location>
        <begin position="257"/>
        <end position="269"/>
    </location>
</feature>
<dbReference type="EMBL" id="JACASE010000008">
    <property type="protein sequence ID" value="KAF6440708.1"/>
    <property type="molecule type" value="Genomic_DNA"/>
</dbReference>
<evidence type="ECO:0000256" key="3">
    <source>
        <dbReference type="ARBA" id="ARBA00023242"/>
    </source>
</evidence>
<evidence type="ECO:0000256" key="2">
    <source>
        <dbReference type="ARBA" id="ARBA00023186"/>
    </source>
</evidence>
<feature type="compositionally biased region" description="Basic and acidic residues" evidence="4">
    <location>
        <begin position="149"/>
        <end position="188"/>
    </location>
</feature>
<protein>
    <submittedName>
        <fullName evidence="6">HIRA interacting protein 3</fullName>
    </submittedName>
</protein>
<evidence type="ECO:0000259" key="5">
    <source>
        <dbReference type="SMART" id="SM01082"/>
    </source>
</evidence>
<keyword evidence="2" id="KW-0143">Chaperone</keyword>
<feature type="compositionally biased region" description="Basic residues" evidence="4">
    <location>
        <begin position="414"/>
        <end position="425"/>
    </location>
</feature>
<feature type="compositionally biased region" description="Basic and acidic residues" evidence="4">
    <location>
        <begin position="552"/>
        <end position="565"/>
    </location>
</feature>
<feature type="compositionally biased region" description="Basic and acidic residues" evidence="4">
    <location>
        <begin position="294"/>
        <end position="323"/>
    </location>
</feature>
<dbReference type="Proteomes" id="UP000593571">
    <property type="component" value="Unassembled WGS sequence"/>
</dbReference>
<dbReference type="Pfam" id="PF09649">
    <property type="entry name" value="CHZ"/>
    <property type="match status" value="1"/>
</dbReference>
<dbReference type="PANTHER" id="PTHR15410">
    <property type="entry name" value="HIRA-INTERACTING PROTEIN 3"/>
    <property type="match status" value="1"/>
</dbReference>
<dbReference type="InterPro" id="IPR019098">
    <property type="entry name" value="Histone_chaperone_domain_CHZ"/>
</dbReference>
<feature type="region of interest" description="Disordered" evidence="4">
    <location>
        <begin position="78"/>
        <end position="100"/>
    </location>
</feature>
<feature type="compositionally biased region" description="Low complexity" evidence="4">
    <location>
        <begin position="426"/>
        <end position="436"/>
    </location>
</feature>
<feature type="compositionally biased region" description="Polar residues" evidence="4">
    <location>
        <begin position="218"/>
        <end position="230"/>
    </location>
</feature>
<accession>A0A7J8EYX8</accession>
<name>A0A7J8EYX8_ROUAE</name>
<dbReference type="GO" id="GO:0005634">
    <property type="term" value="C:nucleus"/>
    <property type="evidence" value="ECO:0007669"/>
    <property type="project" value="UniProtKB-SubCell"/>
</dbReference>
<feature type="compositionally biased region" description="Basic and acidic residues" evidence="4">
    <location>
        <begin position="78"/>
        <end position="89"/>
    </location>
</feature>
<comment type="subcellular location">
    <subcellularLocation>
        <location evidence="1">Nucleus</location>
    </subcellularLocation>
</comment>
<evidence type="ECO:0000256" key="4">
    <source>
        <dbReference type="SAM" id="MobiDB-lite"/>
    </source>
</evidence>
<organism evidence="6 7">
    <name type="scientific">Rousettus aegyptiacus</name>
    <name type="common">Egyptian fruit bat</name>
    <name type="synonym">Pteropus aegyptiacus</name>
    <dbReference type="NCBI Taxonomy" id="9407"/>
    <lineage>
        <taxon>Eukaryota</taxon>
        <taxon>Metazoa</taxon>
        <taxon>Chordata</taxon>
        <taxon>Craniata</taxon>
        <taxon>Vertebrata</taxon>
        <taxon>Euteleostomi</taxon>
        <taxon>Mammalia</taxon>
        <taxon>Eutheria</taxon>
        <taxon>Laurasiatheria</taxon>
        <taxon>Chiroptera</taxon>
        <taxon>Yinpterochiroptera</taxon>
        <taxon>Pteropodoidea</taxon>
        <taxon>Pteropodidae</taxon>
        <taxon>Rousettinae</taxon>
        <taxon>Rousettus</taxon>
    </lineage>
</organism>
<keyword evidence="7" id="KW-1185">Reference proteome</keyword>
<feature type="domain" description="Histone chaperone" evidence="5">
    <location>
        <begin position="514"/>
        <end position="550"/>
    </location>
</feature>
<dbReference type="SMART" id="SM01082">
    <property type="entry name" value="CHZ"/>
    <property type="match status" value="1"/>
</dbReference>